<protein>
    <recommendedName>
        <fullName evidence="4">YwiC-like protein</fullName>
    </recommendedName>
</protein>
<dbReference type="InterPro" id="IPR025576">
    <property type="entry name" value="YwiC"/>
</dbReference>
<feature type="transmembrane region" description="Helical" evidence="1">
    <location>
        <begin position="52"/>
        <end position="70"/>
    </location>
</feature>
<feature type="transmembrane region" description="Helical" evidence="1">
    <location>
        <begin position="237"/>
        <end position="260"/>
    </location>
</feature>
<evidence type="ECO:0000313" key="2">
    <source>
        <dbReference type="EMBL" id="GEA84360.1"/>
    </source>
</evidence>
<keyword evidence="1" id="KW-1133">Transmembrane helix</keyword>
<keyword evidence="1" id="KW-0812">Transmembrane</keyword>
<organism evidence="2 3">
    <name type="scientific">Cellulomonas gelida</name>
    <dbReference type="NCBI Taxonomy" id="1712"/>
    <lineage>
        <taxon>Bacteria</taxon>
        <taxon>Bacillati</taxon>
        <taxon>Actinomycetota</taxon>
        <taxon>Actinomycetes</taxon>
        <taxon>Micrococcales</taxon>
        <taxon>Cellulomonadaceae</taxon>
        <taxon>Cellulomonas</taxon>
    </lineage>
</organism>
<gene>
    <name evidence="2" type="ORF">CGE01nite_16110</name>
</gene>
<accession>A0A4Y3KN23</accession>
<feature type="transmembrane region" description="Helical" evidence="1">
    <location>
        <begin position="174"/>
        <end position="197"/>
    </location>
</feature>
<proteinExistence type="predicted"/>
<dbReference type="AlphaFoldDB" id="A0A4Y3KN23"/>
<keyword evidence="1" id="KW-0472">Membrane</keyword>
<feature type="transmembrane region" description="Helical" evidence="1">
    <location>
        <begin position="20"/>
        <end position="40"/>
    </location>
</feature>
<dbReference type="Proteomes" id="UP000320461">
    <property type="component" value="Unassembled WGS sequence"/>
</dbReference>
<keyword evidence="3" id="KW-1185">Reference proteome</keyword>
<name>A0A4Y3KN23_9CELL</name>
<dbReference type="Pfam" id="PF14256">
    <property type="entry name" value="YwiC"/>
    <property type="match status" value="1"/>
</dbReference>
<sequence length="266" mass="27526">MLVVPVVVGAVLTGATWRHALLLVTWLVAYLAFHATGLWLRAARRVRYWPPVRAYGIGVVVLGGALLASAPGLLRWAPVYALLLATSLACSVRRADRSWLNDTVTVGAAMLMTVVSAGLGSDANPSALRLTDTWLPPGAGDVAVWATTAVLAAYFLGTVPYVKTLLRERGNRAVLTASIAYHAELVALACAVLAILVARGAEAGSIAVAGALVAGATGLLLRAILVPQRRPWPSARAIGFGEIAATLVVTAIACVTPALVSLPTAV</sequence>
<evidence type="ECO:0008006" key="4">
    <source>
        <dbReference type="Google" id="ProtNLM"/>
    </source>
</evidence>
<feature type="transmembrane region" description="Helical" evidence="1">
    <location>
        <begin position="203"/>
        <end position="225"/>
    </location>
</feature>
<comment type="caution">
    <text evidence="2">The sequence shown here is derived from an EMBL/GenBank/DDBJ whole genome shotgun (WGS) entry which is preliminary data.</text>
</comment>
<feature type="transmembrane region" description="Helical" evidence="1">
    <location>
        <begin position="143"/>
        <end position="162"/>
    </location>
</feature>
<evidence type="ECO:0000313" key="3">
    <source>
        <dbReference type="Proteomes" id="UP000320461"/>
    </source>
</evidence>
<reference evidence="2 3" key="1">
    <citation type="submission" date="2019-06" db="EMBL/GenBank/DDBJ databases">
        <title>Whole genome shotgun sequence of Cellulomonas gelida NBRC 3748.</title>
        <authorList>
            <person name="Hosoyama A."/>
            <person name="Uohara A."/>
            <person name="Ohji S."/>
            <person name="Ichikawa N."/>
        </authorList>
    </citation>
    <scope>NUCLEOTIDE SEQUENCE [LARGE SCALE GENOMIC DNA]</scope>
    <source>
        <strain evidence="2 3">NBRC 3748</strain>
    </source>
</reference>
<dbReference type="EMBL" id="BJLQ01000013">
    <property type="protein sequence ID" value="GEA84360.1"/>
    <property type="molecule type" value="Genomic_DNA"/>
</dbReference>
<evidence type="ECO:0000256" key="1">
    <source>
        <dbReference type="SAM" id="Phobius"/>
    </source>
</evidence>